<gene>
    <name evidence="3" type="ORF">Naga_100096g22</name>
</gene>
<sequence length="744" mass="81901">MLFASPHPRQYSQNFSMIQVQDHPVQLGDERQDAEANGKECEAAEKTTDRTSQKKKKKTKKKKNVPRISDPNAVYIPPIYRNNLRIVASPRPGVGRCAVAVKSLAPGELIFEEEPVALLNFSRYASEYCVFCGKFAAAGSGRLTSVRDVFIDGPTYCCADGACTNRGSAHRLAGKSVWTRVAEIAKEEKADVYLLSMVVLLLCQWHLARGQGMGEDAGELAEVTEGIGRERCLQWRDVEKLTDHWEEQKEEWKQCVAKAMRRLLKHFPEQMRCRGSDGEEGEEAGVEDAVRLACLVNVNSHGIGSGRSFNHMRGMGIFPLLACLNHSCRPNCAYVFDSETGKMCLRALDGIPAGAELCVHYTNLLVPRDVRQKELQETKHFLCACSRCQGEGEGEDADALLGTLCCAECGLEGRVVAGPASPVQGAHDAAAAALLLAEEEEKERTEGKKAKKKKKKKEKKDLGEEGSSQKEVEGEGVAEERLASLTMEPKAPEEPRSGVKTGTESGEGLDSEGGLASPAGATAQNEAIAEETDEEAARRCIKCGATFTTKEVDAYLERVEIGTVQGQLLVHGQTLGAAKQHLDDMMLLHTATATREGRKEGGGARGTPSRLRLHPRHYLLIEPVAMLINLNVKMKEYAAAISLFRRMNDTMDSLLPTFFPEKGDYLHGLAACLYEYLRPRLETLPGKSQALIKREMKILFTRAVQVREISARRFSSEDMIRLFTQTEVDAGNVYLSHRSKLSAD</sequence>
<dbReference type="AlphaFoldDB" id="W7UB06"/>
<protein>
    <submittedName>
        <fullName evidence="3">Set and mynd domain-containing protein 1-like isoform 2</fullName>
    </submittedName>
</protein>
<reference evidence="3 4" key="1">
    <citation type="journal article" date="2014" name="Mol. Plant">
        <title>Chromosome Scale Genome Assembly and Transcriptome Profiling of Nannochloropsis gaditana in Nitrogen Depletion.</title>
        <authorList>
            <person name="Corteggiani Carpinelli E."/>
            <person name="Telatin A."/>
            <person name="Vitulo N."/>
            <person name="Forcato C."/>
            <person name="D'Angelo M."/>
            <person name="Schiavon R."/>
            <person name="Vezzi A."/>
            <person name="Giacometti G.M."/>
            <person name="Morosinotto T."/>
            <person name="Valle G."/>
        </authorList>
    </citation>
    <scope>NUCLEOTIDE SEQUENCE [LARGE SCALE GENOMIC DNA]</scope>
    <source>
        <strain evidence="3 4">B-31</strain>
    </source>
</reference>
<dbReference type="PANTHER" id="PTHR12197">
    <property type="entry name" value="HISTONE-LYSINE N-METHYLTRANSFERASE SMYD"/>
    <property type="match status" value="1"/>
</dbReference>
<dbReference type="PANTHER" id="PTHR12197:SF282">
    <property type="entry name" value="SET DOMAIN-CONTAINING PROTEIN"/>
    <property type="match status" value="1"/>
</dbReference>
<dbReference type="Gene3D" id="6.10.140.2220">
    <property type="match status" value="1"/>
</dbReference>
<comment type="caution">
    <text evidence="3">The sequence shown here is derived from an EMBL/GenBank/DDBJ whole genome shotgun (WGS) entry which is preliminary data.</text>
</comment>
<feature type="domain" description="SET" evidence="2">
    <location>
        <begin position="82"/>
        <end position="362"/>
    </location>
</feature>
<dbReference type="Gene3D" id="1.10.220.160">
    <property type="match status" value="1"/>
</dbReference>
<dbReference type="Gene3D" id="2.170.270.10">
    <property type="entry name" value="SET domain"/>
    <property type="match status" value="1"/>
</dbReference>
<dbReference type="InterPro" id="IPR046341">
    <property type="entry name" value="SET_dom_sf"/>
</dbReference>
<dbReference type="InterPro" id="IPR001214">
    <property type="entry name" value="SET_dom"/>
</dbReference>
<feature type="compositionally biased region" description="Basic residues" evidence="1">
    <location>
        <begin position="53"/>
        <end position="65"/>
    </location>
</feature>
<evidence type="ECO:0000259" key="2">
    <source>
        <dbReference type="PROSITE" id="PS50280"/>
    </source>
</evidence>
<organism evidence="3 4">
    <name type="scientific">Nannochloropsis gaditana</name>
    <dbReference type="NCBI Taxonomy" id="72520"/>
    <lineage>
        <taxon>Eukaryota</taxon>
        <taxon>Sar</taxon>
        <taxon>Stramenopiles</taxon>
        <taxon>Ochrophyta</taxon>
        <taxon>Eustigmatophyceae</taxon>
        <taxon>Eustigmatales</taxon>
        <taxon>Monodopsidaceae</taxon>
        <taxon>Nannochloropsis</taxon>
    </lineage>
</organism>
<dbReference type="SUPFAM" id="SSF82199">
    <property type="entry name" value="SET domain"/>
    <property type="match status" value="1"/>
</dbReference>
<dbReference type="EMBL" id="AZIL01000040">
    <property type="protein sequence ID" value="EWM30169.1"/>
    <property type="molecule type" value="Genomic_DNA"/>
</dbReference>
<feature type="region of interest" description="Disordered" evidence="1">
    <location>
        <begin position="23"/>
        <end position="69"/>
    </location>
</feature>
<dbReference type="Pfam" id="PF00856">
    <property type="entry name" value="SET"/>
    <property type="match status" value="1"/>
</dbReference>
<dbReference type="OrthoDB" id="68936at2759"/>
<dbReference type="InterPro" id="IPR050869">
    <property type="entry name" value="H3K4_H4K5_MeTrfase"/>
</dbReference>
<feature type="compositionally biased region" description="Basic and acidic residues" evidence="1">
    <location>
        <begin position="459"/>
        <end position="482"/>
    </location>
</feature>
<dbReference type="PROSITE" id="PS50280">
    <property type="entry name" value="SET"/>
    <property type="match status" value="1"/>
</dbReference>
<name>W7UB06_9STRA</name>
<evidence type="ECO:0000313" key="3">
    <source>
        <dbReference type="EMBL" id="EWM30169.1"/>
    </source>
</evidence>
<evidence type="ECO:0000256" key="1">
    <source>
        <dbReference type="SAM" id="MobiDB-lite"/>
    </source>
</evidence>
<dbReference type="Proteomes" id="UP000019335">
    <property type="component" value="Chromosome 1"/>
</dbReference>
<dbReference type="CDD" id="cd20071">
    <property type="entry name" value="SET_SMYD"/>
    <property type="match status" value="1"/>
</dbReference>
<dbReference type="SMART" id="SM00317">
    <property type="entry name" value="SET"/>
    <property type="match status" value="1"/>
</dbReference>
<feature type="compositionally biased region" description="Low complexity" evidence="1">
    <location>
        <begin position="501"/>
        <end position="515"/>
    </location>
</feature>
<keyword evidence="4" id="KW-1185">Reference proteome</keyword>
<feature type="compositionally biased region" description="Basic residues" evidence="1">
    <location>
        <begin position="449"/>
        <end position="458"/>
    </location>
</feature>
<feature type="region of interest" description="Disordered" evidence="1">
    <location>
        <begin position="440"/>
        <end position="533"/>
    </location>
</feature>
<evidence type="ECO:0000313" key="4">
    <source>
        <dbReference type="Proteomes" id="UP000019335"/>
    </source>
</evidence>
<accession>W7UB06</accession>
<proteinExistence type="predicted"/>
<feature type="compositionally biased region" description="Basic and acidic residues" evidence="1">
    <location>
        <begin position="28"/>
        <end position="52"/>
    </location>
</feature>